<dbReference type="RefSeq" id="XP_018282781.1">
    <property type="nucleotide sequence ID" value="XM_018427287.1"/>
</dbReference>
<evidence type="ECO:0000259" key="1">
    <source>
        <dbReference type="Pfam" id="PF00501"/>
    </source>
</evidence>
<dbReference type="GO" id="GO:0016405">
    <property type="term" value="F:CoA-ligase activity"/>
    <property type="evidence" value="ECO:0007669"/>
    <property type="project" value="TreeGrafter"/>
</dbReference>
<dbReference type="PANTHER" id="PTHR24096">
    <property type="entry name" value="LONG-CHAIN-FATTY-ACID--COA LIGASE"/>
    <property type="match status" value="1"/>
</dbReference>
<evidence type="ECO:0000259" key="2">
    <source>
        <dbReference type="Pfam" id="PF13193"/>
    </source>
</evidence>
<accession>A0A0J0XZ01</accession>
<dbReference type="Gene3D" id="3.30.300.30">
    <property type="match status" value="1"/>
</dbReference>
<dbReference type="InterPro" id="IPR042099">
    <property type="entry name" value="ANL_N_sf"/>
</dbReference>
<keyword evidence="4" id="KW-1185">Reference proteome</keyword>
<dbReference type="Pfam" id="PF13193">
    <property type="entry name" value="AMP-binding_C"/>
    <property type="match status" value="1"/>
</dbReference>
<reference evidence="3 4" key="1">
    <citation type="submission" date="2015-03" db="EMBL/GenBank/DDBJ databases">
        <title>Genomics and transcriptomics of the oil-accumulating basidiomycete yeast T. oleaginosus allow insights into substrate utilization and the diverse evolutionary trajectories of mating systems in fungi.</title>
        <authorList>
            <consortium name="DOE Joint Genome Institute"/>
            <person name="Kourist R."/>
            <person name="Kracht O."/>
            <person name="Bracharz F."/>
            <person name="Lipzen A."/>
            <person name="Nolan M."/>
            <person name="Ohm R."/>
            <person name="Grigoriev I."/>
            <person name="Sun S."/>
            <person name="Heitman J."/>
            <person name="Bruck T."/>
            <person name="Nowrousian M."/>
        </authorList>
    </citation>
    <scope>NUCLEOTIDE SEQUENCE [LARGE SCALE GENOMIC DNA]</scope>
    <source>
        <strain evidence="3 4">IBC0246</strain>
    </source>
</reference>
<dbReference type="InterPro" id="IPR045851">
    <property type="entry name" value="AMP-bd_C_sf"/>
</dbReference>
<dbReference type="SUPFAM" id="SSF56801">
    <property type="entry name" value="Acetyl-CoA synthetase-like"/>
    <property type="match status" value="1"/>
</dbReference>
<dbReference type="OrthoDB" id="10253115at2759"/>
<dbReference type="Gene3D" id="3.40.50.12780">
    <property type="entry name" value="N-terminal domain of ligase-like"/>
    <property type="match status" value="1"/>
</dbReference>
<dbReference type="InterPro" id="IPR025110">
    <property type="entry name" value="AMP-bd_C"/>
</dbReference>
<sequence length="602" mass="65620">MTQPRKPSIEECDAAITRKGGPFELETIMHNGVQEKFWVQGLKTMRELVLDGLPRGGDAVMVNAPVPEPGPKEERIDTTFAQVWARSLALAVWLRARGVRKGSFVAIIGYNSVEWIVSWCAIELLGAVPVMVNAALQPEPFAHCLNITNPVVVLCDAPSAVMCGRVAPRLKNVGPIFSFNEHAWLDKSCKVPVIDLTTLKAAKEDTDDIVSGNGLGLHDFGPESDGVIFFTSGTTGFPKAVLSNQRAALHNLHSGKFLMARTAMRMGAPADMAIQFAMAPPEKQSVALLCIPLFHATAGEGWLQKLIHMNQKLVLLRRWNVADAVKACVDYQCGVIGGVPAVVVAIIQHPDLPKDHKFESTLNGGAASPARLANDLRTRWPDMSIAVGWGMTETNALTTAIVGDDYVARPKAAGWPMPFVDIKIVDPETRKELPRNTVGAILSRGPNNMTCYYNNEKATRETLINGYVDTGDAGYLDDEGVMYISDRIKDIIIRGGENIASEEVENAVYTDDRVAEAAAVPVPDDMLGELVAVAVSLRKGCTATPQQIQEHVHNRVRPHARPAFVWVSDDLLPRNVNGKLVKTDIKKIVGELYAKHLARAKM</sequence>
<dbReference type="PROSITE" id="PS00455">
    <property type="entry name" value="AMP_BINDING"/>
    <property type="match status" value="1"/>
</dbReference>
<evidence type="ECO:0000313" key="4">
    <source>
        <dbReference type="Proteomes" id="UP000053611"/>
    </source>
</evidence>
<dbReference type="PANTHER" id="PTHR24096:SF393">
    <property type="entry name" value="LIGASE, PUTATIVE-RELATED"/>
    <property type="match status" value="1"/>
</dbReference>
<organism evidence="3 4">
    <name type="scientific">Cutaneotrichosporon oleaginosum</name>
    <dbReference type="NCBI Taxonomy" id="879819"/>
    <lineage>
        <taxon>Eukaryota</taxon>
        <taxon>Fungi</taxon>
        <taxon>Dikarya</taxon>
        <taxon>Basidiomycota</taxon>
        <taxon>Agaricomycotina</taxon>
        <taxon>Tremellomycetes</taxon>
        <taxon>Trichosporonales</taxon>
        <taxon>Trichosporonaceae</taxon>
        <taxon>Cutaneotrichosporon</taxon>
    </lineage>
</organism>
<proteinExistence type="predicted"/>
<dbReference type="EMBL" id="KQ087178">
    <property type="protein sequence ID" value="KLT46290.1"/>
    <property type="molecule type" value="Genomic_DNA"/>
</dbReference>
<feature type="domain" description="AMP-dependent synthetase/ligase" evidence="1">
    <location>
        <begin position="74"/>
        <end position="453"/>
    </location>
</feature>
<dbReference type="GO" id="GO:0019748">
    <property type="term" value="P:secondary metabolic process"/>
    <property type="evidence" value="ECO:0007669"/>
    <property type="project" value="TreeGrafter"/>
</dbReference>
<dbReference type="InterPro" id="IPR020845">
    <property type="entry name" value="AMP-binding_CS"/>
</dbReference>
<dbReference type="AlphaFoldDB" id="A0A0J0XZ01"/>
<dbReference type="GeneID" id="28987890"/>
<evidence type="ECO:0000313" key="3">
    <source>
        <dbReference type="EMBL" id="KLT46290.1"/>
    </source>
</evidence>
<name>A0A0J0XZ01_9TREE</name>
<feature type="domain" description="AMP-binding enzyme C-terminal" evidence="2">
    <location>
        <begin position="503"/>
        <end position="579"/>
    </location>
</feature>
<dbReference type="InterPro" id="IPR000873">
    <property type="entry name" value="AMP-dep_synth/lig_dom"/>
</dbReference>
<protein>
    <submittedName>
        <fullName evidence="3">Acetyl-CoA synthetase-like protein</fullName>
    </submittedName>
</protein>
<dbReference type="STRING" id="879819.A0A0J0XZ01"/>
<dbReference type="Proteomes" id="UP000053611">
    <property type="component" value="Unassembled WGS sequence"/>
</dbReference>
<dbReference type="Pfam" id="PF00501">
    <property type="entry name" value="AMP-binding"/>
    <property type="match status" value="1"/>
</dbReference>
<gene>
    <name evidence="3" type="ORF">CC85DRAFT_59396</name>
</gene>